<dbReference type="GO" id="GO:0016787">
    <property type="term" value="F:hydrolase activity"/>
    <property type="evidence" value="ECO:0007669"/>
    <property type="project" value="UniProtKB-KW"/>
</dbReference>
<dbReference type="EC" id="3.1.-.-" evidence="2"/>
<protein>
    <submittedName>
        <fullName evidence="2">Dienelactone hydrolase family protein</fullName>
        <ecNumber evidence="2">3.1.-.-</ecNumber>
    </submittedName>
</protein>
<gene>
    <name evidence="2" type="ORF">ACFPZ3_14660</name>
</gene>
<dbReference type="PANTHER" id="PTHR46623">
    <property type="entry name" value="CARBOXYMETHYLENEBUTENOLIDASE-RELATED"/>
    <property type="match status" value="1"/>
</dbReference>
<dbReference type="RefSeq" id="WP_379514623.1">
    <property type="nucleotide sequence ID" value="NZ_JBHSPA010000018.1"/>
</dbReference>
<evidence type="ECO:0000313" key="3">
    <source>
        <dbReference type="Proteomes" id="UP001596058"/>
    </source>
</evidence>
<dbReference type="InterPro" id="IPR002925">
    <property type="entry name" value="Dienelactn_hydro"/>
</dbReference>
<sequence length="191" mass="19939">MAEVLLFHHAYGLTSGVGEFAETLRGAGHTVHVPDLFEGRLFGSVEAGVAHAREIGFDTVVARGVAAAGELPGSLVYAGFSLGAMPAEKLALTRAGAKGALLFDSFVPLAHFGASWPEGVPVQIHGMDADEDFVDSGDLDAARAFVAATSGAELFLYPGDRHLFADPSLPSYDEPAAKLLAERALAFLSTR</sequence>
<dbReference type="InterPro" id="IPR051049">
    <property type="entry name" value="Dienelactone_hydrolase-like"/>
</dbReference>
<dbReference type="Gene3D" id="3.40.50.1820">
    <property type="entry name" value="alpha/beta hydrolase"/>
    <property type="match status" value="1"/>
</dbReference>
<evidence type="ECO:0000313" key="2">
    <source>
        <dbReference type="EMBL" id="MFC5825100.1"/>
    </source>
</evidence>
<reference evidence="3" key="1">
    <citation type="journal article" date="2019" name="Int. J. Syst. Evol. Microbiol.">
        <title>The Global Catalogue of Microorganisms (GCM) 10K type strain sequencing project: providing services to taxonomists for standard genome sequencing and annotation.</title>
        <authorList>
            <consortium name="The Broad Institute Genomics Platform"/>
            <consortium name="The Broad Institute Genome Sequencing Center for Infectious Disease"/>
            <person name="Wu L."/>
            <person name="Ma J."/>
        </authorList>
    </citation>
    <scope>NUCLEOTIDE SEQUENCE [LARGE SCALE GENOMIC DNA]</scope>
    <source>
        <strain evidence="3">CCUG 53903</strain>
    </source>
</reference>
<accession>A0ABW1CKD2</accession>
<dbReference type="InterPro" id="IPR029058">
    <property type="entry name" value="AB_hydrolase_fold"/>
</dbReference>
<dbReference type="Pfam" id="PF01738">
    <property type="entry name" value="DLH"/>
    <property type="match status" value="1"/>
</dbReference>
<keyword evidence="3" id="KW-1185">Reference proteome</keyword>
<keyword evidence="2" id="KW-0378">Hydrolase</keyword>
<dbReference type="EMBL" id="JBHSPA010000018">
    <property type="protein sequence ID" value="MFC5825100.1"/>
    <property type="molecule type" value="Genomic_DNA"/>
</dbReference>
<dbReference type="PANTHER" id="PTHR46623:SF6">
    <property type="entry name" value="ALPHA_BETA-HYDROLASES SUPERFAMILY PROTEIN"/>
    <property type="match status" value="1"/>
</dbReference>
<comment type="caution">
    <text evidence="2">The sequence shown here is derived from an EMBL/GenBank/DDBJ whole genome shotgun (WGS) entry which is preliminary data.</text>
</comment>
<dbReference type="SUPFAM" id="SSF53474">
    <property type="entry name" value="alpha/beta-Hydrolases"/>
    <property type="match status" value="1"/>
</dbReference>
<dbReference type="Proteomes" id="UP001596058">
    <property type="component" value="Unassembled WGS sequence"/>
</dbReference>
<feature type="domain" description="Dienelactone hydrolase" evidence="1">
    <location>
        <begin position="4"/>
        <end position="189"/>
    </location>
</feature>
<proteinExistence type="predicted"/>
<organism evidence="2 3">
    <name type="scientific">Nonomuraea insulae</name>
    <dbReference type="NCBI Taxonomy" id="1616787"/>
    <lineage>
        <taxon>Bacteria</taxon>
        <taxon>Bacillati</taxon>
        <taxon>Actinomycetota</taxon>
        <taxon>Actinomycetes</taxon>
        <taxon>Streptosporangiales</taxon>
        <taxon>Streptosporangiaceae</taxon>
        <taxon>Nonomuraea</taxon>
    </lineage>
</organism>
<evidence type="ECO:0000259" key="1">
    <source>
        <dbReference type="Pfam" id="PF01738"/>
    </source>
</evidence>
<name>A0ABW1CKD2_9ACTN</name>